<proteinExistence type="predicted"/>
<evidence type="ECO:0000259" key="2">
    <source>
        <dbReference type="PROSITE" id="PS51034"/>
    </source>
</evidence>
<dbReference type="PANTHER" id="PTHR47327">
    <property type="entry name" value="FI18240P1-RELATED"/>
    <property type="match status" value="1"/>
</dbReference>
<evidence type="ECO:0000313" key="4">
    <source>
        <dbReference type="Proteomes" id="UP000006672"/>
    </source>
</evidence>
<name>A0A4E9EWE8_BRUMA</name>
<dbReference type="InterPro" id="IPR052774">
    <property type="entry name" value="Celegans_DevNeuronal_Protein"/>
</dbReference>
<dbReference type="PROSITE" id="PS50948">
    <property type="entry name" value="PAN"/>
    <property type="match status" value="1"/>
</dbReference>
<dbReference type="KEGG" id="bmy:BM_BM2466"/>
<dbReference type="GO" id="GO:0042302">
    <property type="term" value="F:structural constituent of cuticle"/>
    <property type="evidence" value="ECO:0007669"/>
    <property type="project" value="EnsemblMetazoa"/>
</dbReference>
<dbReference type="WBParaSite" id="Bm2466a.1">
    <property type="protein sequence ID" value="Bm2466a.1"/>
    <property type="gene ID" value="WBGene00222727"/>
</dbReference>
<dbReference type="EMBL" id="CAAKNF010000196">
    <property type="protein sequence ID" value="VIO87740.1"/>
    <property type="molecule type" value="Genomic_DNA"/>
</dbReference>
<dbReference type="CDD" id="cd01099">
    <property type="entry name" value="PAN_AP_HGF"/>
    <property type="match status" value="1"/>
</dbReference>
<dbReference type="GO" id="GO:0005615">
    <property type="term" value="C:extracellular space"/>
    <property type="evidence" value="ECO:0007669"/>
    <property type="project" value="EnsemblMetazoa"/>
</dbReference>
<dbReference type="GO" id="GO:0061063">
    <property type="term" value="P:positive regulation of nematode larval development"/>
    <property type="evidence" value="ECO:0007669"/>
    <property type="project" value="EnsemblMetazoa"/>
</dbReference>
<dbReference type="GO" id="GO:1903133">
    <property type="term" value="P:negative regulation of tube lumen cavitation"/>
    <property type="evidence" value="ECO:0007669"/>
    <property type="project" value="EnsemblMetazoa"/>
</dbReference>
<dbReference type="GeneID" id="6097919"/>
<reference evidence="3" key="2">
    <citation type="submission" date="2019-04" db="EMBL/GenBank/DDBJ databases">
        <authorList>
            <person name="Howe K."/>
            <person name="Paulini M."/>
            <person name="Williams G."/>
        </authorList>
    </citation>
    <scope>NUCLEOTIDE SEQUENCE [LARGE SCALE GENOMIC DNA]</scope>
    <source>
        <strain evidence="3">FR3</strain>
    </source>
</reference>
<dbReference type="GO" id="GO:0035150">
    <property type="term" value="P:regulation of tube size"/>
    <property type="evidence" value="ECO:0007669"/>
    <property type="project" value="EnsemblMetazoa"/>
</dbReference>
<dbReference type="GO" id="GO:0040018">
    <property type="term" value="P:positive regulation of multicellular organism growth"/>
    <property type="evidence" value="ECO:0007669"/>
    <property type="project" value="EnsemblMetazoa"/>
</dbReference>
<reference evidence="4" key="1">
    <citation type="journal article" date="2007" name="Science">
        <title>Draft genome of the filarial nematode parasite Brugia malayi.</title>
        <authorList>
            <person name="Ghedin E."/>
            <person name="Wang S."/>
            <person name="Spiro D."/>
            <person name="Caler E."/>
            <person name="Zhao Q."/>
            <person name="Crabtree J."/>
            <person name="Allen J.E."/>
            <person name="Delcher A.L."/>
            <person name="Guiliano D.B."/>
            <person name="Miranda-Saavedra D."/>
            <person name="Angiuoli S.V."/>
            <person name="Creasy T."/>
            <person name="Amedeo P."/>
            <person name="Haas B."/>
            <person name="El-Sayed N.M."/>
            <person name="Wortman J.R."/>
            <person name="Feldblyum T."/>
            <person name="Tallon L."/>
            <person name="Schatz M."/>
            <person name="Shumway M."/>
            <person name="Koo H."/>
            <person name="Salzberg S.L."/>
            <person name="Schobel S."/>
            <person name="Pertea M."/>
            <person name="Pop M."/>
            <person name="White O."/>
            <person name="Barton G.J."/>
            <person name="Carlow C.K."/>
            <person name="Crawford M.J."/>
            <person name="Daub J."/>
            <person name="Dimmic M.W."/>
            <person name="Estes C.F."/>
            <person name="Foster J.M."/>
            <person name="Ganatra M."/>
            <person name="Gregory W.F."/>
            <person name="Johnson N.M."/>
            <person name="Jin J."/>
            <person name="Komuniecki R."/>
            <person name="Korf I."/>
            <person name="Kumar S."/>
            <person name="Laney S."/>
            <person name="Li B.W."/>
            <person name="Li W."/>
            <person name="Lindblom T.H."/>
            <person name="Lustigman S."/>
            <person name="Ma D."/>
            <person name="Maina C.V."/>
            <person name="Martin D.M."/>
            <person name="McCarter J.P."/>
            <person name="McReynolds L."/>
            <person name="Mitreva M."/>
            <person name="Nutman T.B."/>
            <person name="Parkinson J."/>
            <person name="Peregrin-Alvarez J.M."/>
            <person name="Poole C."/>
            <person name="Ren Q."/>
            <person name="Saunders L."/>
            <person name="Sluder A.E."/>
            <person name="Smith K."/>
            <person name="Stanke M."/>
            <person name="Unnasch T.R."/>
            <person name="Ware J."/>
            <person name="Wei A.D."/>
            <person name="Weil G."/>
            <person name="Williams D.J."/>
            <person name="Zhang Y."/>
            <person name="Williams S.A."/>
            <person name="Fraser-Liggett C."/>
            <person name="Slatko B."/>
            <person name="Blaxter M.L."/>
            <person name="Scott A.L."/>
        </authorList>
    </citation>
    <scope>NUCLEOTIDE SEQUENCE</scope>
    <source>
        <strain evidence="4">FR3</strain>
    </source>
</reference>
<dbReference type="GO" id="GO:0099512">
    <property type="term" value="C:supramolecular fiber"/>
    <property type="evidence" value="ECO:0007669"/>
    <property type="project" value="EnsemblMetazoa"/>
</dbReference>
<organism evidence="3">
    <name type="scientific">Brugia malayi</name>
    <name type="common">Filarial nematode worm</name>
    <dbReference type="NCBI Taxonomy" id="6279"/>
    <lineage>
        <taxon>Eukaryota</taxon>
        <taxon>Metazoa</taxon>
        <taxon>Ecdysozoa</taxon>
        <taxon>Nematoda</taxon>
        <taxon>Chromadorea</taxon>
        <taxon>Rhabditida</taxon>
        <taxon>Spirurina</taxon>
        <taxon>Spiruromorpha</taxon>
        <taxon>Filarioidea</taxon>
        <taxon>Onchocercidae</taxon>
        <taxon>Brugia</taxon>
    </lineage>
</organism>
<protein>
    <submittedName>
        <fullName evidence="5">Apple domain-containing protein</fullName>
    </submittedName>
</protein>
<dbReference type="Pfam" id="PF00024">
    <property type="entry name" value="PAN_1"/>
    <property type="match status" value="1"/>
</dbReference>
<gene>
    <name evidence="3 5" type="primary">Bma-let-653</name>
    <name evidence="3" type="ORF">BM_BM2466</name>
</gene>
<feature type="domain" description="ZP" evidence="2">
    <location>
        <begin position="183"/>
        <end position="925"/>
    </location>
</feature>
<dbReference type="GO" id="GO:0098591">
    <property type="term" value="C:external side of apical plasma membrane"/>
    <property type="evidence" value="ECO:0007669"/>
    <property type="project" value="EnsemblMetazoa"/>
</dbReference>
<dbReference type="GO" id="GO:0035017">
    <property type="term" value="P:cuticle pattern formation"/>
    <property type="evidence" value="ECO:0007669"/>
    <property type="project" value="EnsemblMetazoa"/>
</dbReference>
<dbReference type="InterPro" id="IPR003609">
    <property type="entry name" value="Pan_app"/>
</dbReference>
<dbReference type="AlphaFoldDB" id="A0A4E9EWE8"/>
<dbReference type="InterPro" id="IPR001507">
    <property type="entry name" value="ZP_dom"/>
</dbReference>
<evidence type="ECO:0000313" key="5">
    <source>
        <dbReference type="WBParaSite" id="Bm2466a.1"/>
    </source>
</evidence>
<dbReference type="OrthoDB" id="5775605at2759"/>
<dbReference type="PROSITE" id="PS51034">
    <property type="entry name" value="ZP_2"/>
    <property type="match status" value="1"/>
</dbReference>
<reference evidence="5" key="3">
    <citation type="submission" date="2019-12" db="UniProtKB">
        <authorList>
            <consortium name="WormBaseParasite"/>
        </authorList>
    </citation>
    <scope>IDENTIFICATION</scope>
</reference>
<dbReference type="Proteomes" id="UP000006672">
    <property type="component" value="Unassembled WGS sequence"/>
</dbReference>
<dbReference type="CTD" id="6097919"/>
<dbReference type="GO" id="GO:1905278">
    <property type="term" value="P:positive regulation of epithelial tube formation"/>
    <property type="evidence" value="ECO:0007669"/>
    <property type="project" value="EnsemblMetazoa"/>
</dbReference>
<dbReference type="GO" id="GO:0040026">
    <property type="term" value="P:positive regulation of vulval development"/>
    <property type="evidence" value="ECO:0007669"/>
    <property type="project" value="EnsemblMetazoa"/>
</dbReference>
<feature type="domain" description="Apple" evidence="1">
    <location>
        <begin position="85"/>
        <end position="171"/>
    </location>
</feature>
<dbReference type="GO" id="GO:0098592">
    <property type="term" value="C:cytoplasmic side of apical plasma membrane"/>
    <property type="evidence" value="ECO:0007669"/>
    <property type="project" value="EnsemblMetazoa"/>
</dbReference>
<dbReference type="GO" id="GO:0002064">
    <property type="term" value="P:epithelial cell development"/>
    <property type="evidence" value="ECO:0007669"/>
    <property type="project" value="EnsemblMetazoa"/>
</dbReference>
<evidence type="ECO:0000259" key="1">
    <source>
        <dbReference type="PROSITE" id="PS50948"/>
    </source>
</evidence>
<dbReference type="RefSeq" id="XP_042930350.1">
    <property type="nucleotide sequence ID" value="XM_043074416.1"/>
</dbReference>
<dbReference type="SUPFAM" id="SSF57414">
    <property type="entry name" value="Hairpin loop containing domain-like"/>
    <property type="match status" value="1"/>
</dbReference>
<dbReference type="SMART" id="SM00241">
    <property type="entry name" value="ZP"/>
    <property type="match status" value="1"/>
</dbReference>
<evidence type="ECO:0000313" key="3">
    <source>
        <dbReference type="EMBL" id="VIO87740.1"/>
    </source>
</evidence>
<dbReference type="SMART" id="SM00473">
    <property type="entry name" value="PAN_AP"/>
    <property type="match status" value="1"/>
</dbReference>
<accession>A0A5S6PHS0</accession>
<dbReference type="PANTHER" id="PTHR47327:SF6">
    <property type="entry name" value="PROTEIN LET-653"/>
    <property type="match status" value="1"/>
</dbReference>
<dbReference type="Gene3D" id="3.50.4.10">
    <property type="entry name" value="Hepatocyte Growth Factor"/>
    <property type="match status" value="1"/>
</dbReference>
<sequence length="1013" mass="112610">MFGARIEGPYSFRACKGACANDEDPVKSDNEIQCSGFNHRQGLPQYSQHCQLYQADQLQHGESFFEADDRYSFYWEYCVQSNKSCSGDYAFTYLSDRYMDLREVREVMRTKTLEDCLSACLDAVNYACRSVSYNRTDGDCFLSQHNQLSKPALIKINNNPNYRIDYYENSCTNIADSFTFDYECKDDGIEVKVISKYPYTGAMYGLYDFFTCRIEPKNNTNFEYFFPSPTISKNCSDSIRYKGKDMVLEIVISTDGVEPLYFITPDDLTYQARCPLNEAKRLDQSTDHHSTLKNDATVDNLKMIASAHTLFSMLANATKQRHLSSINKNLTLKYAITNNHMNNFIDNNTLHSINSTITDINSTSTIKLLVLTATTITTTPLSSSSSTTTTTTTTTITTTNITPITTTITITSNTTTTVPAATTANDDMTTTIEAVKSKFDSKTDKYDENISTAASDSISSTNSEFEMYNLATNKITPRILDVTATRRNAMYPEATSIHSMIPSSSEIFSKTKMLDKMMFTTTIATTVTTTTITTTATTIQKENIYNNDVTLNEIEQKHESTEISPINEINNTFLGSNSSSTTFTNLCTTISIPGSSITNTMFTDSSSTSSTITDALPLISSDNKIIQQSVYNTIMTFTNVNDIMENSTLPLILPTTVEFITPALLDAEQNSRNAETSSLLSSISLSSSLSLSSSTTTATATTMNDIIKAITLTETTTTATTTTNTLIEITKATPITDERIKIGNDHSTMTVTLEQFVAGKEDNNISIQRIAEIPSKNTTITSYSVNKSLPHVNDTRLASNDAVIFDIFHNGQPIEAVVVGSKITLSFIPYYAIPPIYMSIKGCQVEPIGSIYEWEREPLAIIKDGCQADHVGLVCPPQKTEYGIRVIAESFRYQTTSKVQYSCLVRICPFSPCPLETCEEVEGCGNSNLLSNTFGLRIKRHITIDDIRAALVANPDLQRQIRLMNRFGTQSQTTSEMQQQLIELSGDHIVKKQLVVVNSEDELRYYVRTGDVP</sequence>
<keyword evidence="4" id="KW-1185">Reference proteome</keyword>
<dbReference type="GO" id="GO:0048613">
    <property type="term" value="P:embryonic ectodermal digestive tract morphogenesis"/>
    <property type="evidence" value="ECO:0007669"/>
    <property type="project" value="EnsemblMetazoa"/>
</dbReference>
<accession>A0A4E9EWE8</accession>